<dbReference type="AlphaFoldDB" id="A0A9E7A873"/>
<reference evidence="1" key="1">
    <citation type="submission" date="2021-09" db="EMBL/GenBank/DDBJ databases">
        <title>Network and meta-omics reveal the key degrader and cooperation patterns in an efficient 1,4-dioxane-degrading microbial community.</title>
        <authorList>
            <person name="Dai C."/>
        </authorList>
    </citation>
    <scope>NUCLEOTIDE SEQUENCE</scope>
    <source>
        <strain evidence="1">ZM13</strain>
    </source>
</reference>
<evidence type="ECO:0000313" key="1">
    <source>
        <dbReference type="EMBL" id="UOK71478.1"/>
    </source>
</evidence>
<sequence>MSENHPISDMRPIAGMTVAEFSRYTGLVPSDEYDIEGGRVFVLPLNDGAGPKLESGSLPTAPTVCRLLLAARRVAQGENASSWRIEEVRRSGLCRESS</sequence>
<organism evidence="1 2">
    <name type="scientific">Ancylobacter polymorphus</name>
    <dbReference type="NCBI Taxonomy" id="223390"/>
    <lineage>
        <taxon>Bacteria</taxon>
        <taxon>Pseudomonadati</taxon>
        <taxon>Pseudomonadota</taxon>
        <taxon>Alphaproteobacteria</taxon>
        <taxon>Hyphomicrobiales</taxon>
        <taxon>Xanthobacteraceae</taxon>
        <taxon>Ancylobacter</taxon>
    </lineage>
</organism>
<name>A0A9E7A873_9HYPH</name>
<dbReference type="KEGG" id="apol:K9D25_01750"/>
<evidence type="ECO:0000313" key="2">
    <source>
        <dbReference type="Proteomes" id="UP000831684"/>
    </source>
</evidence>
<dbReference type="EMBL" id="CP083239">
    <property type="protein sequence ID" value="UOK71478.1"/>
    <property type="molecule type" value="Genomic_DNA"/>
</dbReference>
<gene>
    <name evidence="1" type="ORF">K9D25_01750</name>
</gene>
<accession>A0A9E7A873</accession>
<protein>
    <submittedName>
        <fullName evidence="1">Uncharacterized protein</fullName>
    </submittedName>
</protein>
<dbReference type="RefSeq" id="WP_244378660.1">
    <property type="nucleotide sequence ID" value="NZ_CP083239.1"/>
</dbReference>
<proteinExistence type="predicted"/>
<dbReference type="Proteomes" id="UP000831684">
    <property type="component" value="Chromosome"/>
</dbReference>